<gene>
    <name evidence="1" type="ORF">GC106_44460</name>
</gene>
<accession>A0ABX2F8Q2</accession>
<evidence type="ECO:0000313" key="1">
    <source>
        <dbReference type="EMBL" id="NRN67213.1"/>
    </source>
</evidence>
<dbReference type="SUPFAM" id="SSF53335">
    <property type="entry name" value="S-adenosyl-L-methionine-dependent methyltransferases"/>
    <property type="match status" value="1"/>
</dbReference>
<dbReference type="InterPro" id="IPR029063">
    <property type="entry name" value="SAM-dependent_MTases_sf"/>
</dbReference>
<organism evidence="1 2">
    <name type="scientific">Kibdelosporangium persicum</name>
    <dbReference type="NCBI Taxonomy" id="2698649"/>
    <lineage>
        <taxon>Bacteria</taxon>
        <taxon>Bacillati</taxon>
        <taxon>Actinomycetota</taxon>
        <taxon>Actinomycetes</taxon>
        <taxon>Pseudonocardiales</taxon>
        <taxon>Pseudonocardiaceae</taxon>
        <taxon>Kibdelosporangium</taxon>
    </lineage>
</organism>
<dbReference type="EMBL" id="JAAATY010000013">
    <property type="protein sequence ID" value="NRN67213.1"/>
    <property type="molecule type" value="Genomic_DNA"/>
</dbReference>
<keyword evidence="2" id="KW-1185">Reference proteome</keyword>
<dbReference type="PIRSF" id="PIRSF017393">
    <property type="entry name" value="MTase_SAV2177"/>
    <property type="match status" value="1"/>
</dbReference>
<reference evidence="1 2" key="1">
    <citation type="submission" date="2020-01" db="EMBL/GenBank/DDBJ databases">
        <title>Kibdelosporangium persica a novel Actinomycetes from a hot desert in Iran.</title>
        <authorList>
            <person name="Safaei N."/>
            <person name="Zaburannyi N."/>
            <person name="Mueller R."/>
            <person name="Wink J."/>
        </authorList>
    </citation>
    <scope>NUCLEOTIDE SEQUENCE [LARGE SCALE GENOMIC DNA]</scope>
    <source>
        <strain evidence="1 2">4NS15</strain>
    </source>
</reference>
<dbReference type="InterPro" id="IPR006764">
    <property type="entry name" value="SAM_dep_MeTrfase_SAV2177_type"/>
</dbReference>
<name>A0ABX2F8Q2_9PSEU</name>
<evidence type="ECO:0000313" key="2">
    <source>
        <dbReference type="Proteomes" id="UP000763557"/>
    </source>
</evidence>
<dbReference type="RefSeq" id="WP_173134577.1">
    <property type="nucleotide sequence ID" value="NZ_CBCSGW010000010.1"/>
</dbReference>
<protein>
    <submittedName>
        <fullName evidence="1">O-methyltransferase involved in polyketide biosynthesis</fullName>
    </submittedName>
</protein>
<proteinExistence type="predicted"/>
<dbReference type="Proteomes" id="UP000763557">
    <property type="component" value="Unassembled WGS sequence"/>
</dbReference>
<dbReference type="Gene3D" id="3.40.50.150">
    <property type="entry name" value="Vaccinia Virus protein VP39"/>
    <property type="match status" value="1"/>
</dbReference>
<sequence length="265" mass="28467">MTGNPTTTLNTEVPHSARVYDYMLGGTDNFAADRKVGDDLIAAMPWIRGVVRANRAFLQRAVRFAAESGVGQFLDLGAGLPTSPSTHEVARQVIPDARVAYVDTDPILLDHARKLLGGGTGGTAVVRADVRDPAATLSLPELRRTIDFDKPVAVMLIGLMHLFHDADDPYGMVAKYLAAVPSGSMLLFSQFTADFTPETAGELQRISSEAGEPVAMRTGAEIARFFDGLDLVEPGLVQMPHWRPDGEPPAGSDHVFLYAGVARKP</sequence>
<dbReference type="Pfam" id="PF04672">
    <property type="entry name" value="Methyltransf_19"/>
    <property type="match status" value="1"/>
</dbReference>
<comment type="caution">
    <text evidence="1">The sequence shown here is derived from an EMBL/GenBank/DDBJ whole genome shotgun (WGS) entry which is preliminary data.</text>
</comment>